<dbReference type="Pfam" id="PF17727">
    <property type="entry name" value="CtsR_C"/>
    <property type="match status" value="1"/>
</dbReference>
<name>A0A0X8FB80_9LACT</name>
<dbReference type="AlphaFoldDB" id="A0A0X8FB80"/>
<keyword evidence="6 8" id="KW-0238">DNA-binding</keyword>
<dbReference type="InterPro" id="IPR041902">
    <property type="entry name" value="CtsR_N_sf"/>
</dbReference>
<dbReference type="FunFam" id="3.30.56.130:FF:000001">
    <property type="entry name" value="Transcriptional regulator CtsR"/>
    <property type="match status" value="1"/>
</dbReference>
<dbReference type="InterPro" id="IPR008463">
    <property type="entry name" value="CtsR"/>
</dbReference>
<keyword evidence="5" id="KW-0346">Stress response</keyword>
<evidence type="ECO:0000259" key="10">
    <source>
        <dbReference type="Pfam" id="PF17727"/>
    </source>
</evidence>
<dbReference type="Gene3D" id="3.30.56.130">
    <property type="entry name" value="Transcriptional regulator CtsR, winged HTH domain"/>
    <property type="match status" value="1"/>
</dbReference>
<dbReference type="Gene3D" id="1.10.1200.150">
    <property type="entry name" value="Transcriptional regulator CtsR, C-terminal domain"/>
    <property type="match status" value="1"/>
</dbReference>
<evidence type="ECO:0000256" key="3">
    <source>
        <dbReference type="ARBA" id="ARBA00022491"/>
    </source>
</evidence>
<protein>
    <recommendedName>
        <fullName evidence="2 8">Transcriptional regulator CtsR</fullName>
    </recommendedName>
</protein>
<dbReference type="EMBL" id="PKGY01000002">
    <property type="protein sequence ID" value="PKZ22233.1"/>
    <property type="molecule type" value="Genomic_DNA"/>
</dbReference>
<evidence type="ECO:0000256" key="1">
    <source>
        <dbReference type="ARBA" id="ARBA00010189"/>
    </source>
</evidence>
<evidence type="ECO:0000313" key="12">
    <source>
        <dbReference type="EMBL" id="PKZ22233.1"/>
    </source>
</evidence>
<dbReference type="PIRSF" id="PIRSF010607">
    <property type="entry name" value="Txn_repr_CtsR"/>
    <property type="match status" value="1"/>
</dbReference>
<feature type="domain" description="CtsR C-terminal dimerization" evidence="10">
    <location>
        <begin position="77"/>
        <end position="146"/>
    </location>
</feature>
<keyword evidence="4 8" id="KW-0805">Transcription regulation</keyword>
<evidence type="ECO:0000256" key="2">
    <source>
        <dbReference type="ARBA" id="ARBA00014129"/>
    </source>
</evidence>
<dbReference type="EMBL" id="CP014160">
    <property type="protein sequence ID" value="AMB94143.1"/>
    <property type="molecule type" value="Genomic_DNA"/>
</dbReference>
<evidence type="ECO:0000313" key="14">
    <source>
        <dbReference type="Proteomes" id="UP000234239"/>
    </source>
</evidence>
<dbReference type="GO" id="GO:0003677">
    <property type="term" value="F:DNA binding"/>
    <property type="evidence" value="ECO:0007669"/>
    <property type="project" value="UniProtKB-UniRule"/>
</dbReference>
<sequence>MRNKNMSDIIEAYLKQVLQESSNVEIRRSEIAERFECVPSQINYVINTRFTPQNGYHVESKRGGGGYIRIVKMTVVDEADYIDSMIQLIGDELSDKDAQAIISNLHKNDLLTKLEARLIYASLDKDVMAHVNQADSLRALILTNVLRKLKYDH</sequence>
<evidence type="ECO:0000256" key="5">
    <source>
        <dbReference type="ARBA" id="ARBA00023016"/>
    </source>
</evidence>
<evidence type="ECO:0000313" key="11">
    <source>
        <dbReference type="EMBL" id="AMB94143.1"/>
    </source>
</evidence>
<dbReference type="OrthoDB" id="1680813at2"/>
<keyword evidence="13" id="KW-1185">Reference proteome</keyword>
<dbReference type="GeneID" id="92903409"/>
<dbReference type="Proteomes" id="UP000069912">
    <property type="component" value="Chromosome"/>
</dbReference>
<evidence type="ECO:0000313" key="13">
    <source>
        <dbReference type="Proteomes" id="UP000069912"/>
    </source>
</evidence>
<dbReference type="InterPro" id="IPR040465">
    <property type="entry name" value="CtsR_N"/>
</dbReference>
<comment type="similarity">
    <text evidence="1 8">Belongs to the CtsR family.</text>
</comment>
<organism evidence="11 13">
    <name type="scientific">Aerococcus sanguinicola</name>
    <dbReference type="NCBI Taxonomy" id="119206"/>
    <lineage>
        <taxon>Bacteria</taxon>
        <taxon>Bacillati</taxon>
        <taxon>Bacillota</taxon>
        <taxon>Bacilli</taxon>
        <taxon>Lactobacillales</taxon>
        <taxon>Aerococcaceae</taxon>
        <taxon>Aerococcus</taxon>
    </lineage>
</organism>
<evidence type="ECO:0000256" key="7">
    <source>
        <dbReference type="ARBA" id="ARBA00023163"/>
    </source>
</evidence>
<dbReference type="KEGG" id="asan:AWM72_04925"/>
<evidence type="ECO:0000256" key="6">
    <source>
        <dbReference type="ARBA" id="ARBA00023125"/>
    </source>
</evidence>
<evidence type="ECO:0000256" key="4">
    <source>
        <dbReference type="ARBA" id="ARBA00023015"/>
    </source>
</evidence>
<reference evidence="12 14" key="3">
    <citation type="submission" date="2017-12" db="EMBL/GenBank/DDBJ databases">
        <title>Phylogenetic diversity of female urinary microbiome.</title>
        <authorList>
            <person name="Thomas-White K."/>
            <person name="Wolfe A.J."/>
        </authorList>
    </citation>
    <scope>NUCLEOTIDE SEQUENCE [LARGE SCALE GENOMIC DNA]</scope>
    <source>
        <strain evidence="12 14">UMB0139</strain>
    </source>
</reference>
<accession>A0A0X8FB80</accession>
<feature type="domain" description="CtsR N-terminal HTH" evidence="9">
    <location>
        <begin position="5"/>
        <end position="73"/>
    </location>
</feature>
<reference evidence="13" key="2">
    <citation type="submission" date="2016-01" db="EMBL/GenBank/DDBJ databases">
        <title>Six Aerococcus type strain genome sequencing and assembly using PacBio and Illumina Hiseq.</title>
        <authorList>
            <person name="Carkaci D."/>
            <person name="Dargis R."/>
            <person name="Nielsen X.C."/>
            <person name="Skovgaard O."/>
            <person name="Fuursted K."/>
            <person name="Christensen J.J."/>
        </authorList>
    </citation>
    <scope>NUCLEOTIDE SEQUENCE [LARGE SCALE GENOMIC DNA]</scope>
    <source>
        <strain evidence="13">CCUG43001</strain>
    </source>
</reference>
<dbReference type="InterPro" id="IPR041908">
    <property type="entry name" value="CtsR_C_sf"/>
</dbReference>
<dbReference type="InterPro" id="IPR041473">
    <property type="entry name" value="CtsR_C"/>
</dbReference>
<dbReference type="RefSeq" id="WP_067974128.1">
    <property type="nucleotide sequence ID" value="NZ_CAJHKM010000001.1"/>
</dbReference>
<dbReference type="Proteomes" id="UP000234239">
    <property type="component" value="Unassembled WGS sequence"/>
</dbReference>
<gene>
    <name evidence="11" type="ORF">AWM72_04925</name>
    <name evidence="12" type="ORF">CYJ28_03740</name>
</gene>
<evidence type="ECO:0000259" key="9">
    <source>
        <dbReference type="Pfam" id="PF05848"/>
    </source>
</evidence>
<proteinExistence type="inferred from homology"/>
<dbReference type="GO" id="GO:0006355">
    <property type="term" value="P:regulation of DNA-templated transcription"/>
    <property type="evidence" value="ECO:0007669"/>
    <property type="project" value="UniProtKB-UniRule"/>
</dbReference>
<reference evidence="11 13" key="1">
    <citation type="journal article" date="2016" name="Genome Announc.">
        <title>Complete Genome Sequences of Aerococcus christensenii CCUG 28831T, Aerococcus sanguinicola CCUG 43001T, Aerococcus urinae CCUG 36881T, Aerococcus urinaeequi CCUG 28094T, Aerococcus urinaehominis CCUG 42038 BT, and Aerococcus viridans CCUG 4311T.</title>
        <authorList>
            <person name="Carkaci D."/>
            <person name="Dargis R."/>
            <person name="Nielsen X.C."/>
            <person name="Skovgaard O."/>
            <person name="Fuursted K."/>
            <person name="Christensen J.J."/>
        </authorList>
    </citation>
    <scope>NUCLEOTIDE SEQUENCE [LARGE SCALE GENOMIC DNA]</scope>
    <source>
        <strain evidence="11 13">CCUG43001</strain>
    </source>
</reference>
<dbReference type="Pfam" id="PF05848">
    <property type="entry name" value="CtsR"/>
    <property type="match status" value="1"/>
</dbReference>
<evidence type="ECO:0000256" key="8">
    <source>
        <dbReference type="PIRNR" id="PIRNR010607"/>
    </source>
</evidence>
<keyword evidence="7 8" id="KW-0804">Transcription</keyword>
<keyword evidence="3 8" id="KW-0678">Repressor</keyword>